<evidence type="ECO:0000313" key="9">
    <source>
        <dbReference type="EMBL" id="OMO58896.1"/>
    </source>
</evidence>
<dbReference type="OMA" id="MSIWVIG"/>
<dbReference type="STRING" id="210143.A0A1R3GLG8"/>
<comment type="subcellular location">
    <subcellularLocation>
        <location evidence="1 6">Membrane</location>
        <topology evidence="1 6">Multi-pass membrane protein</topology>
    </subcellularLocation>
</comment>
<dbReference type="AlphaFoldDB" id="A0A1R3GLG8"/>
<gene>
    <name evidence="9" type="ORF">CCACVL1_25273</name>
</gene>
<evidence type="ECO:0000256" key="7">
    <source>
        <dbReference type="SAM" id="MobiDB-lite"/>
    </source>
</evidence>
<protein>
    <recommendedName>
        <fullName evidence="6">WAT1-related protein</fullName>
    </recommendedName>
</protein>
<keyword evidence="5 6" id="KW-0472">Membrane</keyword>
<evidence type="ECO:0000256" key="2">
    <source>
        <dbReference type="ARBA" id="ARBA00007635"/>
    </source>
</evidence>
<comment type="caution">
    <text evidence="6">Lacks conserved residue(s) required for the propagation of feature annotation.</text>
</comment>
<dbReference type="InterPro" id="IPR000620">
    <property type="entry name" value="EamA_dom"/>
</dbReference>
<feature type="transmembrane region" description="Helical" evidence="6">
    <location>
        <begin position="29"/>
        <end position="49"/>
    </location>
</feature>
<dbReference type="SUPFAM" id="SSF103481">
    <property type="entry name" value="Multidrug resistance efflux transporter EmrE"/>
    <property type="match status" value="1"/>
</dbReference>
<reference evidence="9 10" key="1">
    <citation type="submission" date="2013-09" db="EMBL/GenBank/DDBJ databases">
        <title>Corchorus capsularis genome sequencing.</title>
        <authorList>
            <person name="Alam M."/>
            <person name="Haque M.S."/>
            <person name="Islam M.S."/>
            <person name="Emdad E.M."/>
            <person name="Islam M.M."/>
            <person name="Ahmed B."/>
            <person name="Halim A."/>
            <person name="Hossen Q.M.M."/>
            <person name="Hossain M.Z."/>
            <person name="Ahmed R."/>
            <person name="Khan M.M."/>
            <person name="Islam R."/>
            <person name="Rashid M.M."/>
            <person name="Khan S.A."/>
            <person name="Rahman M.S."/>
            <person name="Alam M."/>
        </authorList>
    </citation>
    <scope>NUCLEOTIDE SEQUENCE [LARGE SCALE GENOMIC DNA]</scope>
    <source>
        <strain evidence="10">cv. CVL-1</strain>
        <tissue evidence="9">Whole seedling</tissue>
    </source>
</reference>
<keyword evidence="4 6" id="KW-1133">Transmembrane helix</keyword>
<dbReference type="PANTHER" id="PTHR31218">
    <property type="entry name" value="WAT1-RELATED PROTEIN"/>
    <property type="match status" value="1"/>
</dbReference>
<name>A0A1R3GLG8_COCAP</name>
<comment type="caution">
    <text evidence="9">The sequence shown here is derived from an EMBL/GenBank/DDBJ whole genome shotgun (WGS) entry which is preliminary data.</text>
</comment>
<keyword evidence="10" id="KW-1185">Reference proteome</keyword>
<dbReference type="InterPro" id="IPR030184">
    <property type="entry name" value="WAT1-related"/>
</dbReference>
<feature type="transmembrane region" description="Helical" evidence="6">
    <location>
        <begin position="56"/>
        <end position="76"/>
    </location>
</feature>
<feature type="domain" description="EamA" evidence="8">
    <location>
        <begin position="14"/>
        <end position="100"/>
    </location>
</feature>
<organism evidence="9 10">
    <name type="scientific">Corchorus capsularis</name>
    <name type="common">Jute</name>
    <dbReference type="NCBI Taxonomy" id="210143"/>
    <lineage>
        <taxon>Eukaryota</taxon>
        <taxon>Viridiplantae</taxon>
        <taxon>Streptophyta</taxon>
        <taxon>Embryophyta</taxon>
        <taxon>Tracheophyta</taxon>
        <taxon>Spermatophyta</taxon>
        <taxon>Magnoliopsida</taxon>
        <taxon>eudicotyledons</taxon>
        <taxon>Gunneridae</taxon>
        <taxon>Pentapetalae</taxon>
        <taxon>rosids</taxon>
        <taxon>malvids</taxon>
        <taxon>Malvales</taxon>
        <taxon>Malvaceae</taxon>
        <taxon>Grewioideae</taxon>
        <taxon>Apeibeae</taxon>
        <taxon>Corchorus</taxon>
    </lineage>
</organism>
<feature type="transmembrane region" description="Helical" evidence="6">
    <location>
        <begin position="82"/>
        <end position="100"/>
    </location>
</feature>
<dbReference type="InterPro" id="IPR037185">
    <property type="entry name" value="EmrE-like"/>
</dbReference>
<comment type="similarity">
    <text evidence="2 6">Belongs to the drug/metabolite transporter (DMT) superfamily. Plant drug/metabolite exporter (P-DME) (TC 2.A.7.4) family.</text>
</comment>
<dbReference type="Proteomes" id="UP000188268">
    <property type="component" value="Unassembled WGS sequence"/>
</dbReference>
<evidence type="ECO:0000256" key="1">
    <source>
        <dbReference type="ARBA" id="ARBA00004141"/>
    </source>
</evidence>
<evidence type="ECO:0000256" key="4">
    <source>
        <dbReference type="ARBA" id="ARBA00022989"/>
    </source>
</evidence>
<dbReference type="GO" id="GO:0016020">
    <property type="term" value="C:membrane"/>
    <property type="evidence" value="ECO:0007669"/>
    <property type="project" value="UniProtKB-SubCell"/>
</dbReference>
<dbReference type="Gramene" id="OMO58896">
    <property type="protein sequence ID" value="OMO58896"/>
    <property type="gene ID" value="CCACVL1_25273"/>
</dbReference>
<evidence type="ECO:0000313" key="10">
    <source>
        <dbReference type="Proteomes" id="UP000188268"/>
    </source>
</evidence>
<dbReference type="OrthoDB" id="1728340at2759"/>
<feature type="region of interest" description="Disordered" evidence="7">
    <location>
        <begin position="106"/>
        <end position="154"/>
    </location>
</feature>
<accession>A0A1R3GLG8</accession>
<evidence type="ECO:0000256" key="3">
    <source>
        <dbReference type="ARBA" id="ARBA00022692"/>
    </source>
</evidence>
<dbReference type="Pfam" id="PF00892">
    <property type="entry name" value="EamA"/>
    <property type="match status" value="1"/>
</dbReference>
<evidence type="ECO:0000259" key="8">
    <source>
        <dbReference type="Pfam" id="PF00892"/>
    </source>
</evidence>
<keyword evidence="3 6" id="KW-0812">Transmembrane</keyword>
<sequence>MGAVEGTILALIVERNNTSLWHIHLDSKLIAAVYGGFVSAFAIYTMGSVTKKKGPVFVSAFNPLGLVIVAILGFFFLAEEMYLARGIGSIVIVVGLYLVLWGKSKDQPHSDTDSGGGTVAESDQQMSAIENGETRGPSLFTITSNRVRPIEESD</sequence>
<dbReference type="GO" id="GO:0022857">
    <property type="term" value="F:transmembrane transporter activity"/>
    <property type="evidence" value="ECO:0007669"/>
    <property type="project" value="InterPro"/>
</dbReference>
<evidence type="ECO:0000256" key="6">
    <source>
        <dbReference type="RuleBase" id="RU363077"/>
    </source>
</evidence>
<dbReference type="EMBL" id="AWWV01014070">
    <property type="protein sequence ID" value="OMO58896.1"/>
    <property type="molecule type" value="Genomic_DNA"/>
</dbReference>
<proteinExistence type="inferred from homology"/>
<evidence type="ECO:0000256" key="5">
    <source>
        <dbReference type="ARBA" id="ARBA00023136"/>
    </source>
</evidence>